<evidence type="ECO:0000313" key="3">
    <source>
        <dbReference type="Proteomes" id="UP000609531"/>
    </source>
</evidence>
<feature type="domain" description="SnoaL-like" evidence="1">
    <location>
        <begin position="10"/>
        <end position="135"/>
    </location>
</feature>
<evidence type="ECO:0000313" key="2">
    <source>
        <dbReference type="EMBL" id="MBJ3777076.1"/>
    </source>
</evidence>
<dbReference type="Pfam" id="PF13577">
    <property type="entry name" value="SnoaL_4"/>
    <property type="match status" value="1"/>
</dbReference>
<evidence type="ECO:0000259" key="1">
    <source>
        <dbReference type="Pfam" id="PF13577"/>
    </source>
</evidence>
<gene>
    <name evidence="2" type="ORF">JCR33_15315</name>
</gene>
<proteinExistence type="predicted"/>
<dbReference type="Proteomes" id="UP000609531">
    <property type="component" value="Unassembled WGS sequence"/>
</dbReference>
<dbReference type="Gene3D" id="3.10.450.50">
    <property type="match status" value="1"/>
</dbReference>
<protein>
    <submittedName>
        <fullName evidence="2">Nuclear transport factor 2 family protein</fullName>
    </submittedName>
</protein>
<reference evidence="2" key="1">
    <citation type="submission" date="2020-12" db="EMBL/GenBank/DDBJ databases">
        <title>Bacterial taxonomy.</title>
        <authorList>
            <person name="Pan X."/>
        </authorList>
    </citation>
    <scope>NUCLEOTIDE SEQUENCE</scope>
    <source>
        <strain evidence="2">B2012</strain>
    </source>
</reference>
<dbReference type="SUPFAM" id="SSF54427">
    <property type="entry name" value="NTF2-like"/>
    <property type="match status" value="1"/>
</dbReference>
<dbReference type="EMBL" id="JAEKJA010000012">
    <property type="protein sequence ID" value="MBJ3777076.1"/>
    <property type="molecule type" value="Genomic_DNA"/>
</dbReference>
<organism evidence="2 3">
    <name type="scientific">Acuticoccus mangrovi</name>
    <dbReference type="NCBI Taxonomy" id="2796142"/>
    <lineage>
        <taxon>Bacteria</taxon>
        <taxon>Pseudomonadati</taxon>
        <taxon>Pseudomonadota</taxon>
        <taxon>Alphaproteobacteria</taxon>
        <taxon>Hyphomicrobiales</taxon>
        <taxon>Amorphaceae</taxon>
        <taxon>Acuticoccus</taxon>
    </lineage>
</organism>
<dbReference type="InterPro" id="IPR032710">
    <property type="entry name" value="NTF2-like_dom_sf"/>
</dbReference>
<dbReference type="InterPro" id="IPR037401">
    <property type="entry name" value="SnoaL-like"/>
</dbReference>
<comment type="caution">
    <text evidence="2">The sequence shown here is derived from an EMBL/GenBank/DDBJ whole genome shotgun (WGS) entry which is preliminary data.</text>
</comment>
<dbReference type="AlphaFoldDB" id="A0A934ILB7"/>
<name>A0A934ILB7_9HYPH</name>
<keyword evidence="3" id="KW-1185">Reference proteome</keyword>
<dbReference type="RefSeq" id="WP_198882974.1">
    <property type="nucleotide sequence ID" value="NZ_JAEKJA010000012.1"/>
</dbReference>
<sequence>MTDTTMGQAAELAIEKQIKRFYVALDSRDFDVMAAVMTPDGCWRRAGKDLRGREGLLAAMDKRGTDRHSRHLLSNVLVDVADDGTAAAQFYSTAFVYTGDDLDDRGAAPMDLPSSIGVYQAKFRYEGDTWLMADLRSTPAFKRRG</sequence>
<accession>A0A934ILB7</accession>